<evidence type="ECO:0000256" key="1">
    <source>
        <dbReference type="SAM" id="Phobius"/>
    </source>
</evidence>
<name>A0ABU9XGR9_9BACI</name>
<dbReference type="RefSeq" id="WP_345823508.1">
    <property type="nucleotide sequence ID" value="NZ_JBDIML010000001.1"/>
</dbReference>
<sequence>MSAKQNNKPVPRRKSKREKRMKAAIYVMIFAMVVSTITYGLSLFINF</sequence>
<evidence type="ECO:0000313" key="3">
    <source>
        <dbReference type="Proteomes" id="UP001444625"/>
    </source>
</evidence>
<proteinExistence type="predicted"/>
<keyword evidence="1" id="KW-0472">Membrane</keyword>
<dbReference type="NCBIfam" id="NF033880">
    <property type="entry name" value="Prli42"/>
    <property type="match status" value="1"/>
</dbReference>
<gene>
    <name evidence="2" type="primary">prli42</name>
    <name evidence="2" type="ORF">ABC228_02520</name>
</gene>
<evidence type="ECO:0000313" key="2">
    <source>
        <dbReference type="EMBL" id="MEN2766047.1"/>
    </source>
</evidence>
<keyword evidence="3" id="KW-1185">Reference proteome</keyword>
<comment type="caution">
    <text evidence="2">The sequence shown here is derived from an EMBL/GenBank/DDBJ whole genome shotgun (WGS) entry which is preliminary data.</text>
</comment>
<feature type="transmembrane region" description="Helical" evidence="1">
    <location>
        <begin position="23"/>
        <end position="45"/>
    </location>
</feature>
<reference evidence="2 3" key="1">
    <citation type="submission" date="2024-05" db="EMBL/GenBank/DDBJ databases">
        <authorList>
            <person name="Haq I."/>
            <person name="Ullah Z."/>
            <person name="Ahmad R."/>
            <person name="Li M."/>
            <person name="Tong Y."/>
        </authorList>
    </citation>
    <scope>NUCLEOTIDE SEQUENCE [LARGE SCALE GENOMIC DNA]</scope>
    <source>
        <strain evidence="2 3">16A2E</strain>
    </source>
</reference>
<protein>
    <submittedName>
        <fullName evidence="2">Stressosome-associated protein Prli42</fullName>
    </submittedName>
</protein>
<accession>A0ABU9XGR9</accession>
<dbReference type="EMBL" id="JBDIML010000001">
    <property type="protein sequence ID" value="MEN2766047.1"/>
    <property type="molecule type" value="Genomic_DNA"/>
</dbReference>
<keyword evidence="1" id="KW-1133">Transmembrane helix</keyword>
<dbReference type="Proteomes" id="UP001444625">
    <property type="component" value="Unassembled WGS sequence"/>
</dbReference>
<dbReference type="InterPro" id="IPR049722">
    <property type="entry name" value="Prli42-like"/>
</dbReference>
<keyword evidence="1" id="KW-0812">Transmembrane</keyword>
<organism evidence="2 3">
    <name type="scientific">Ornithinibacillus xuwenensis</name>
    <dbReference type="NCBI Taxonomy" id="3144668"/>
    <lineage>
        <taxon>Bacteria</taxon>
        <taxon>Bacillati</taxon>
        <taxon>Bacillota</taxon>
        <taxon>Bacilli</taxon>
        <taxon>Bacillales</taxon>
        <taxon>Bacillaceae</taxon>
        <taxon>Ornithinibacillus</taxon>
    </lineage>
</organism>